<dbReference type="AlphaFoldDB" id="A0A9X1F284"/>
<sequence>MTAHKLSDAFIHLGLGATAEPQPPFDGMGWYAGYGARHGNDGPEGRLVSQHTFTEGWDSWEMHPRGAEVVICTHGAMVLTQEYPDGSRAQIALSAGEYAINPPGVWHIADVEESATGIFITAGEGTEHRPR</sequence>
<comment type="caution">
    <text evidence="1">The sequence shown here is derived from an EMBL/GenBank/DDBJ whole genome shotgun (WGS) entry which is preliminary data.</text>
</comment>
<dbReference type="Proteomes" id="UP001138681">
    <property type="component" value="Unassembled WGS sequence"/>
</dbReference>
<evidence type="ECO:0000313" key="1">
    <source>
        <dbReference type="EMBL" id="MBV7258794.1"/>
    </source>
</evidence>
<accession>A0A9X1F284</accession>
<gene>
    <name evidence="1" type="ORF">KCG46_04280</name>
</gene>
<reference evidence="1" key="1">
    <citation type="submission" date="2021-04" db="EMBL/GenBank/DDBJ databases">
        <authorList>
            <person name="Pira H."/>
            <person name="Risdian C."/>
            <person name="Wink J."/>
        </authorList>
    </citation>
    <scope>NUCLEOTIDE SEQUENCE</scope>
    <source>
        <strain evidence="1">WH158</strain>
    </source>
</reference>
<keyword evidence="2" id="KW-1185">Reference proteome</keyword>
<dbReference type="RefSeq" id="WP_218404070.1">
    <property type="nucleotide sequence ID" value="NZ_JAGSPC010000001.1"/>
</dbReference>
<protein>
    <submittedName>
        <fullName evidence="1">Cupin</fullName>
    </submittedName>
</protein>
<dbReference type="EMBL" id="JAGSPC010000001">
    <property type="protein sequence ID" value="MBV7258794.1"/>
    <property type="molecule type" value="Genomic_DNA"/>
</dbReference>
<name>A0A9X1F284_9SPHN</name>
<organism evidence="1 2">
    <name type="scientific">Erythrobacter crassostreae</name>
    <dbReference type="NCBI Taxonomy" id="2828328"/>
    <lineage>
        <taxon>Bacteria</taxon>
        <taxon>Pseudomonadati</taxon>
        <taxon>Pseudomonadota</taxon>
        <taxon>Alphaproteobacteria</taxon>
        <taxon>Sphingomonadales</taxon>
        <taxon>Erythrobacteraceae</taxon>
        <taxon>Erythrobacter/Porphyrobacter group</taxon>
        <taxon>Erythrobacter</taxon>
    </lineage>
</organism>
<proteinExistence type="predicted"/>
<evidence type="ECO:0000313" key="2">
    <source>
        <dbReference type="Proteomes" id="UP001138681"/>
    </source>
</evidence>